<accession>A0A6J5P0R8</accession>
<protein>
    <submittedName>
        <fullName evidence="1">SaV-like</fullName>
    </submittedName>
</protein>
<dbReference type="InterPro" id="IPR021739">
    <property type="entry name" value="SaV-like"/>
</dbReference>
<gene>
    <name evidence="1" type="ORF">UFOVP770_27</name>
</gene>
<name>A0A6J5P0R8_9CAUD</name>
<sequence length="95" mass="11144">MVDMVNKPPHYTVGGIESIDVIEAKLTYEQFEGYLMGSKMAYDLRYPFKGSYELDLQKSDFYKQRLLEHRRKNAPEAINPPEIDAQLQRIEMIDD</sequence>
<dbReference type="EMBL" id="LR796715">
    <property type="protein sequence ID" value="CAB4161094.1"/>
    <property type="molecule type" value="Genomic_DNA"/>
</dbReference>
<evidence type="ECO:0000313" key="1">
    <source>
        <dbReference type="EMBL" id="CAB4161094.1"/>
    </source>
</evidence>
<dbReference type="Pfam" id="PF11753">
    <property type="entry name" value="DUF3310"/>
    <property type="match status" value="1"/>
</dbReference>
<organism evidence="1">
    <name type="scientific">uncultured Caudovirales phage</name>
    <dbReference type="NCBI Taxonomy" id="2100421"/>
    <lineage>
        <taxon>Viruses</taxon>
        <taxon>Duplodnaviria</taxon>
        <taxon>Heunggongvirae</taxon>
        <taxon>Uroviricota</taxon>
        <taxon>Caudoviricetes</taxon>
        <taxon>Peduoviridae</taxon>
        <taxon>Maltschvirus</taxon>
        <taxon>Maltschvirus maltsch</taxon>
    </lineage>
</organism>
<proteinExistence type="predicted"/>
<reference evidence="1" key="1">
    <citation type="submission" date="2020-04" db="EMBL/GenBank/DDBJ databases">
        <authorList>
            <person name="Chiriac C."/>
            <person name="Salcher M."/>
            <person name="Ghai R."/>
            <person name="Kavagutti S V."/>
        </authorList>
    </citation>
    <scope>NUCLEOTIDE SEQUENCE</scope>
</reference>